<evidence type="ECO:0000256" key="2">
    <source>
        <dbReference type="ARBA" id="ARBA00022630"/>
    </source>
</evidence>
<comment type="cofactor">
    <cofactor evidence="1">
        <name>FAD</name>
        <dbReference type="ChEBI" id="CHEBI:57692"/>
    </cofactor>
</comment>
<evidence type="ECO:0000256" key="3">
    <source>
        <dbReference type="ARBA" id="ARBA00022827"/>
    </source>
</evidence>
<dbReference type="GO" id="GO:0071949">
    <property type="term" value="F:FAD binding"/>
    <property type="evidence" value="ECO:0007669"/>
    <property type="project" value="InterPro"/>
</dbReference>
<keyword evidence="4" id="KW-0560">Oxidoreductase</keyword>
<dbReference type="EMBL" id="LYCR01000020">
    <property type="protein sequence ID" value="OGM47861.1"/>
    <property type="molecule type" value="Genomic_DNA"/>
</dbReference>
<evidence type="ECO:0000313" key="6">
    <source>
        <dbReference type="EMBL" id="OGM47861.1"/>
    </source>
</evidence>
<dbReference type="PANTHER" id="PTHR43004">
    <property type="entry name" value="TRK SYSTEM POTASSIUM UPTAKE PROTEIN"/>
    <property type="match status" value="1"/>
</dbReference>
<dbReference type="PRINTS" id="PR00420">
    <property type="entry name" value="RNGMNOXGNASE"/>
</dbReference>
<dbReference type="Gene3D" id="3.50.50.60">
    <property type="entry name" value="FAD/NAD(P)-binding domain"/>
    <property type="match status" value="1"/>
</dbReference>
<dbReference type="Proteomes" id="UP000179179">
    <property type="component" value="Unassembled WGS sequence"/>
</dbReference>
<keyword evidence="7" id="KW-1185">Reference proteome</keyword>
<evidence type="ECO:0000313" key="7">
    <source>
        <dbReference type="Proteomes" id="UP000179179"/>
    </source>
</evidence>
<name>A0A1F8A845_9EURO</name>
<reference evidence="6 7" key="1">
    <citation type="journal article" date="2016" name="Genome Biol. Evol.">
        <title>Draft genome sequence of an aflatoxigenic Aspergillus species, A. bombycis.</title>
        <authorList>
            <person name="Moore G.G."/>
            <person name="Mack B.M."/>
            <person name="Beltz S.B."/>
            <person name="Gilbert M.K."/>
        </authorList>
    </citation>
    <scope>NUCLEOTIDE SEQUENCE [LARGE SCALE GENOMIC DNA]</scope>
    <source>
        <strain evidence="7">NRRL 26010</strain>
    </source>
</reference>
<dbReference type="OrthoDB" id="10016252at2759"/>
<keyword evidence="3" id="KW-0274">FAD</keyword>
<dbReference type="InterPro" id="IPR002938">
    <property type="entry name" value="FAD-bd"/>
</dbReference>
<dbReference type="STRING" id="109264.A0A1F8A845"/>
<dbReference type="InterPro" id="IPR050641">
    <property type="entry name" value="RIFMO-like"/>
</dbReference>
<accession>A0A1F8A845</accession>
<dbReference type="GeneID" id="34446702"/>
<gene>
    <name evidence="6" type="ORF">ABOM_003312</name>
</gene>
<organism evidence="6 7">
    <name type="scientific">Aspergillus bombycis</name>
    <dbReference type="NCBI Taxonomy" id="109264"/>
    <lineage>
        <taxon>Eukaryota</taxon>
        <taxon>Fungi</taxon>
        <taxon>Dikarya</taxon>
        <taxon>Ascomycota</taxon>
        <taxon>Pezizomycotina</taxon>
        <taxon>Eurotiomycetes</taxon>
        <taxon>Eurotiomycetidae</taxon>
        <taxon>Eurotiales</taxon>
        <taxon>Aspergillaceae</taxon>
        <taxon>Aspergillus</taxon>
    </lineage>
</organism>
<evidence type="ECO:0000256" key="1">
    <source>
        <dbReference type="ARBA" id="ARBA00001974"/>
    </source>
</evidence>
<dbReference type="AlphaFoldDB" id="A0A1F8A845"/>
<dbReference type="SUPFAM" id="SSF51905">
    <property type="entry name" value="FAD/NAD(P)-binding domain"/>
    <property type="match status" value="1"/>
</dbReference>
<keyword evidence="2" id="KW-0285">Flavoprotein</keyword>
<evidence type="ECO:0000256" key="4">
    <source>
        <dbReference type="ARBA" id="ARBA00023002"/>
    </source>
</evidence>
<dbReference type="GO" id="GO:0016709">
    <property type="term" value="F:oxidoreductase activity, acting on paired donors, with incorporation or reduction of molecular oxygen, NAD(P)H as one donor, and incorporation of one atom of oxygen"/>
    <property type="evidence" value="ECO:0007669"/>
    <property type="project" value="UniProtKB-ARBA"/>
</dbReference>
<dbReference type="PANTHER" id="PTHR43004:SF19">
    <property type="entry name" value="BINDING MONOOXYGENASE, PUTATIVE (JCVI)-RELATED"/>
    <property type="match status" value="1"/>
</dbReference>
<protein>
    <submittedName>
        <fullName evidence="6">FAD binding domain protein</fullName>
    </submittedName>
</protein>
<dbReference type="InterPro" id="IPR036188">
    <property type="entry name" value="FAD/NAD-bd_sf"/>
</dbReference>
<proteinExistence type="predicted"/>
<evidence type="ECO:0000259" key="5">
    <source>
        <dbReference type="Pfam" id="PF01494"/>
    </source>
</evidence>
<comment type="caution">
    <text evidence="6">The sequence shown here is derived from an EMBL/GenBank/DDBJ whole genome shotgun (WGS) entry which is preliminary data.</text>
</comment>
<feature type="domain" description="FAD-binding" evidence="5">
    <location>
        <begin position="13"/>
        <end position="103"/>
    </location>
</feature>
<sequence>MSIEELLLKAVPGPRPLPFKVIRTSLYRVHQLCASIFNRGRCALAGDAAHLNNPMEAMGLTTGLIDSEGLADALELIIHERKPMNILETYSDDRQTVFRTFVDPTPTQNKLRCASDAGTAKEDWLIRLMAKMENAPRGLVAQGTQPFFTSWTTNLRQAFEHH</sequence>
<dbReference type="Pfam" id="PF01494">
    <property type="entry name" value="FAD_binding_3"/>
    <property type="match status" value="1"/>
</dbReference>
<dbReference type="RefSeq" id="XP_022391578.1">
    <property type="nucleotide sequence ID" value="XM_022530442.1"/>
</dbReference>